<feature type="domain" description="HTH marR-type" evidence="6">
    <location>
        <begin position="10"/>
        <end position="140"/>
    </location>
</feature>
<comment type="caution">
    <text evidence="7">The sequence shown here is derived from an EMBL/GenBank/DDBJ whole genome shotgun (WGS) entry which is preliminary data.</text>
</comment>
<dbReference type="GO" id="GO:0003677">
    <property type="term" value="F:DNA binding"/>
    <property type="evidence" value="ECO:0007669"/>
    <property type="project" value="UniProtKB-KW"/>
</dbReference>
<evidence type="ECO:0000313" key="8">
    <source>
        <dbReference type="Proteomes" id="UP000614216"/>
    </source>
</evidence>
<evidence type="ECO:0000259" key="6">
    <source>
        <dbReference type="PROSITE" id="PS50995"/>
    </source>
</evidence>
<dbReference type="PANTHER" id="PTHR33164">
    <property type="entry name" value="TRANSCRIPTIONAL REGULATOR, MARR FAMILY"/>
    <property type="match status" value="1"/>
</dbReference>
<dbReference type="InterPro" id="IPR036390">
    <property type="entry name" value="WH_DNA-bd_sf"/>
</dbReference>
<dbReference type="GO" id="GO:0003700">
    <property type="term" value="F:DNA-binding transcription factor activity"/>
    <property type="evidence" value="ECO:0007669"/>
    <property type="project" value="InterPro"/>
</dbReference>
<dbReference type="InterPro" id="IPR000835">
    <property type="entry name" value="HTH_MarR-typ"/>
</dbReference>
<evidence type="ECO:0000256" key="2">
    <source>
        <dbReference type="ARBA" id="ARBA00022490"/>
    </source>
</evidence>
<dbReference type="InterPro" id="IPR039422">
    <property type="entry name" value="MarR/SlyA-like"/>
</dbReference>
<reference evidence="7" key="1">
    <citation type="submission" date="2021-01" db="EMBL/GenBank/DDBJ databases">
        <title>Fulvivirga kasyanovii gen. nov., sp nov., a novel member of the phylum Bacteroidetes isolated from seawater in a mussel farm.</title>
        <authorList>
            <person name="Zhao L.-H."/>
            <person name="Wang Z.-J."/>
        </authorList>
    </citation>
    <scope>NUCLEOTIDE SEQUENCE</scope>
    <source>
        <strain evidence="7">29W222</strain>
    </source>
</reference>
<keyword evidence="5" id="KW-0804">Transcription</keyword>
<dbReference type="Proteomes" id="UP000614216">
    <property type="component" value="Unassembled WGS sequence"/>
</dbReference>
<dbReference type="PRINTS" id="PR00598">
    <property type="entry name" value="HTHMARR"/>
</dbReference>
<organism evidence="7 8">
    <name type="scientific">Fulvivirga marina</name>
    <dbReference type="NCBI Taxonomy" id="2494733"/>
    <lineage>
        <taxon>Bacteria</taxon>
        <taxon>Pseudomonadati</taxon>
        <taxon>Bacteroidota</taxon>
        <taxon>Cytophagia</taxon>
        <taxon>Cytophagales</taxon>
        <taxon>Fulvivirgaceae</taxon>
        <taxon>Fulvivirga</taxon>
    </lineage>
</organism>
<keyword evidence="3" id="KW-0805">Transcription regulation</keyword>
<dbReference type="AlphaFoldDB" id="A0A937KCQ1"/>
<dbReference type="Gene3D" id="1.10.10.10">
    <property type="entry name" value="Winged helix-like DNA-binding domain superfamily/Winged helix DNA-binding domain"/>
    <property type="match status" value="1"/>
</dbReference>
<evidence type="ECO:0000313" key="7">
    <source>
        <dbReference type="EMBL" id="MBL6447767.1"/>
    </source>
</evidence>
<dbReference type="SUPFAM" id="SSF46785">
    <property type="entry name" value="Winged helix' DNA-binding domain"/>
    <property type="match status" value="1"/>
</dbReference>
<proteinExistence type="predicted"/>
<dbReference type="SMART" id="SM00347">
    <property type="entry name" value="HTH_MARR"/>
    <property type="match status" value="1"/>
</dbReference>
<gene>
    <name evidence="7" type="ORF">JMN32_15720</name>
</gene>
<dbReference type="PROSITE" id="PS50995">
    <property type="entry name" value="HTH_MARR_2"/>
    <property type="match status" value="1"/>
</dbReference>
<dbReference type="InterPro" id="IPR055166">
    <property type="entry name" value="Transc_reg_Sar_Rot_HTH"/>
</dbReference>
<dbReference type="RefSeq" id="WP_202857304.1">
    <property type="nucleotide sequence ID" value="NZ_JAEUGD010000053.1"/>
</dbReference>
<name>A0A937KCQ1_9BACT</name>
<dbReference type="Pfam" id="PF22381">
    <property type="entry name" value="Staph_reg_Sar_Rot"/>
    <property type="match status" value="1"/>
</dbReference>
<protein>
    <submittedName>
        <fullName evidence="7">MarR family transcriptional regulator</fullName>
    </submittedName>
</protein>
<dbReference type="PANTHER" id="PTHR33164:SF5">
    <property type="entry name" value="ORGANIC HYDROPEROXIDE RESISTANCE TRANSCRIPTIONAL REGULATOR"/>
    <property type="match status" value="1"/>
</dbReference>
<evidence type="ECO:0000256" key="5">
    <source>
        <dbReference type="ARBA" id="ARBA00023163"/>
    </source>
</evidence>
<sequence length="144" mass="17106">MKEKSHLLLKEQLCFPIYATSRMVTRLYQPWLDKLGLTYPQYLVMLVLWEEQRLTVSQLGKRLYLNTNTLTPLLKKLRDKGMVAKERSKDDERTVHIELTEKGQELKAQAEDIPANLLEAIDMPVEELRQMREWMWKLLGKFDD</sequence>
<dbReference type="FunFam" id="1.10.10.10:FF:000163">
    <property type="entry name" value="MarR family transcriptional regulator"/>
    <property type="match status" value="1"/>
</dbReference>
<dbReference type="GO" id="GO:0005737">
    <property type="term" value="C:cytoplasm"/>
    <property type="evidence" value="ECO:0007669"/>
    <property type="project" value="UniProtKB-SubCell"/>
</dbReference>
<evidence type="ECO:0000256" key="3">
    <source>
        <dbReference type="ARBA" id="ARBA00023015"/>
    </source>
</evidence>
<accession>A0A937KCQ1</accession>
<evidence type="ECO:0000256" key="1">
    <source>
        <dbReference type="ARBA" id="ARBA00004496"/>
    </source>
</evidence>
<dbReference type="EMBL" id="JAEUGD010000053">
    <property type="protein sequence ID" value="MBL6447767.1"/>
    <property type="molecule type" value="Genomic_DNA"/>
</dbReference>
<dbReference type="InterPro" id="IPR036388">
    <property type="entry name" value="WH-like_DNA-bd_sf"/>
</dbReference>
<evidence type="ECO:0000256" key="4">
    <source>
        <dbReference type="ARBA" id="ARBA00023125"/>
    </source>
</evidence>
<keyword evidence="2" id="KW-0963">Cytoplasm</keyword>
<dbReference type="GO" id="GO:0006950">
    <property type="term" value="P:response to stress"/>
    <property type="evidence" value="ECO:0007669"/>
    <property type="project" value="TreeGrafter"/>
</dbReference>
<comment type="subcellular location">
    <subcellularLocation>
        <location evidence="1">Cytoplasm</location>
    </subcellularLocation>
</comment>
<keyword evidence="4" id="KW-0238">DNA-binding</keyword>
<keyword evidence="8" id="KW-1185">Reference proteome</keyword>